<evidence type="ECO:0000256" key="2">
    <source>
        <dbReference type="ARBA" id="ARBA00007886"/>
    </source>
</evidence>
<feature type="coiled-coil region" evidence="8">
    <location>
        <begin position="299"/>
        <end position="330"/>
    </location>
</feature>
<proteinExistence type="inferred from homology"/>
<keyword evidence="6" id="KW-0564">Palmitate</keyword>
<evidence type="ECO:0000313" key="13">
    <source>
        <dbReference type="Proteomes" id="UP000273811"/>
    </source>
</evidence>
<protein>
    <submittedName>
        <fullName evidence="12">Ger(X)C family spore germination protein</fullName>
    </submittedName>
</protein>
<feature type="domain" description="Spore germination protein N-terminal" evidence="11">
    <location>
        <begin position="22"/>
        <end position="194"/>
    </location>
</feature>
<dbReference type="EMBL" id="QYTU02000015">
    <property type="protein sequence ID" value="RWR11646.1"/>
    <property type="molecule type" value="Genomic_DNA"/>
</dbReference>
<dbReference type="AlphaFoldDB" id="A0A443IU82"/>
<feature type="region of interest" description="Disordered" evidence="9">
    <location>
        <begin position="55"/>
        <end position="75"/>
    </location>
</feature>
<dbReference type="GO" id="GO:0009847">
    <property type="term" value="P:spore germination"/>
    <property type="evidence" value="ECO:0007669"/>
    <property type="project" value="InterPro"/>
</dbReference>
<dbReference type="Gene3D" id="3.30.300.210">
    <property type="entry name" value="Nutrient germinant receptor protein C, domain 3"/>
    <property type="match status" value="1"/>
</dbReference>
<dbReference type="InterPro" id="IPR008844">
    <property type="entry name" value="Spore_GerAC-like"/>
</dbReference>
<dbReference type="InterPro" id="IPR038501">
    <property type="entry name" value="Spore_GerAC_C_sf"/>
</dbReference>
<evidence type="ECO:0000313" key="12">
    <source>
        <dbReference type="EMBL" id="RWR11646.1"/>
    </source>
</evidence>
<evidence type="ECO:0000256" key="8">
    <source>
        <dbReference type="SAM" id="Coils"/>
    </source>
</evidence>
<keyword evidence="5" id="KW-0472">Membrane</keyword>
<evidence type="ECO:0000256" key="5">
    <source>
        <dbReference type="ARBA" id="ARBA00023136"/>
    </source>
</evidence>
<dbReference type="InterPro" id="IPR046953">
    <property type="entry name" value="Spore_GerAC-like_C"/>
</dbReference>
<dbReference type="Proteomes" id="UP000273811">
    <property type="component" value="Unassembled WGS sequence"/>
</dbReference>
<reference evidence="12" key="1">
    <citation type="submission" date="2018-12" db="EMBL/GenBank/DDBJ databases">
        <authorList>
            <person name="Sun L."/>
            <person name="Chen Z."/>
        </authorList>
    </citation>
    <scope>NUCLEOTIDE SEQUENCE [LARGE SCALE GENOMIC DNA]</scope>
    <source>
        <strain evidence="12">DSM 16012</strain>
    </source>
</reference>
<name>A0A443IU82_9BACI</name>
<comment type="similarity">
    <text evidence="2">Belongs to the GerABKC lipoprotein family.</text>
</comment>
<comment type="caution">
    <text evidence="12">The sequence shown here is derived from an EMBL/GenBank/DDBJ whole genome shotgun (WGS) entry which is preliminary data.</text>
</comment>
<dbReference type="OrthoDB" id="2370124at2"/>
<comment type="subcellular location">
    <subcellularLocation>
        <location evidence="1">Membrane</location>
        <topology evidence="1">Lipid-anchor</topology>
    </subcellularLocation>
</comment>
<dbReference type="Pfam" id="PF25198">
    <property type="entry name" value="Spore_GerAC_N"/>
    <property type="match status" value="1"/>
</dbReference>
<dbReference type="PANTHER" id="PTHR35789:SF1">
    <property type="entry name" value="SPORE GERMINATION PROTEIN B3"/>
    <property type="match status" value="1"/>
</dbReference>
<evidence type="ECO:0000256" key="1">
    <source>
        <dbReference type="ARBA" id="ARBA00004635"/>
    </source>
</evidence>
<keyword evidence="4" id="KW-0732">Signal</keyword>
<keyword evidence="13" id="KW-1185">Reference proteome</keyword>
<dbReference type="PANTHER" id="PTHR35789">
    <property type="entry name" value="SPORE GERMINATION PROTEIN B3"/>
    <property type="match status" value="1"/>
</dbReference>
<dbReference type="Pfam" id="PF05504">
    <property type="entry name" value="Spore_GerAC"/>
    <property type="match status" value="1"/>
</dbReference>
<dbReference type="InterPro" id="IPR057336">
    <property type="entry name" value="GerAC_N"/>
</dbReference>
<sequence length="375" mass="42229">MIHRLTFIWAAILAIILAGCWDQRLLKDHSLVLAIGYDKGNDEKLIKTVTLPKNNSGVSQQNTTSNESKVLSTTGDTVKDAENKMDQSISEKFDRSKTKVILLGERMASQGIFSTLDSIYRDLRGPLIAKMAVFDGKAKDALSVKTDDSMLVSDVYSELLDSAEEQGITKNENVQTACPIILSKGKDLVLPYISLQREKNVPKVEGLALFNGDRVTGKLNIKETSMFLILSDQNTKGIILNLKVRNDQKKHDKNFVNIAVRHNKRKVKVNANKGHIDAKVNVHLEVEVDEYPIDHLNKEKEVKALAKRIENRLNKLAKKTLAKIQEANNDSLGLGERVKAYHHSTWEKTDWKEVYPEIPIEARFNVEIVRHGIIN</sequence>
<keyword evidence="7" id="KW-0449">Lipoprotein</keyword>
<accession>A0A443IU82</accession>
<evidence type="ECO:0000259" key="11">
    <source>
        <dbReference type="Pfam" id="PF25198"/>
    </source>
</evidence>
<dbReference type="RefSeq" id="WP_120072376.1">
    <property type="nucleotide sequence ID" value="NZ_CP126113.1"/>
</dbReference>
<dbReference type="PROSITE" id="PS51257">
    <property type="entry name" value="PROKAR_LIPOPROTEIN"/>
    <property type="match status" value="1"/>
</dbReference>
<gene>
    <name evidence="12" type="ORF">D4N35_008280</name>
</gene>
<dbReference type="NCBIfam" id="TIGR02887">
    <property type="entry name" value="spore_ger_x_C"/>
    <property type="match status" value="1"/>
</dbReference>
<evidence type="ECO:0000256" key="9">
    <source>
        <dbReference type="SAM" id="MobiDB-lite"/>
    </source>
</evidence>
<evidence type="ECO:0000256" key="6">
    <source>
        <dbReference type="ARBA" id="ARBA00023139"/>
    </source>
</evidence>
<evidence type="ECO:0000256" key="7">
    <source>
        <dbReference type="ARBA" id="ARBA00023288"/>
    </source>
</evidence>
<organism evidence="12 13">
    <name type="scientific">Siminovitchia fortis</name>
    <dbReference type="NCBI Taxonomy" id="254758"/>
    <lineage>
        <taxon>Bacteria</taxon>
        <taxon>Bacillati</taxon>
        <taxon>Bacillota</taxon>
        <taxon>Bacilli</taxon>
        <taxon>Bacillales</taxon>
        <taxon>Bacillaceae</taxon>
        <taxon>Siminovitchia</taxon>
    </lineage>
</organism>
<keyword evidence="8" id="KW-0175">Coiled coil</keyword>
<evidence type="ECO:0000256" key="3">
    <source>
        <dbReference type="ARBA" id="ARBA00022544"/>
    </source>
</evidence>
<keyword evidence="3" id="KW-0309">Germination</keyword>
<evidence type="ECO:0000256" key="4">
    <source>
        <dbReference type="ARBA" id="ARBA00022729"/>
    </source>
</evidence>
<dbReference type="GO" id="GO:0016020">
    <property type="term" value="C:membrane"/>
    <property type="evidence" value="ECO:0007669"/>
    <property type="project" value="UniProtKB-SubCell"/>
</dbReference>
<feature type="domain" description="Spore germination GerAC-like C-terminal" evidence="10">
    <location>
        <begin position="205"/>
        <end position="372"/>
    </location>
</feature>
<evidence type="ECO:0000259" key="10">
    <source>
        <dbReference type="Pfam" id="PF05504"/>
    </source>
</evidence>